<dbReference type="InterPro" id="IPR007197">
    <property type="entry name" value="rSAM"/>
</dbReference>
<dbReference type="Gene3D" id="3.40.50.1980">
    <property type="entry name" value="Nitrogenase molybdenum iron protein domain"/>
    <property type="match status" value="3"/>
</dbReference>
<feature type="domain" description="Radical SAM core" evidence="7">
    <location>
        <begin position="491"/>
        <end position="733"/>
    </location>
</feature>
<dbReference type="CDD" id="cd01335">
    <property type="entry name" value="Radical_SAM"/>
    <property type="match status" value="1"/>
</dbReference>
<evidence type="ECO:0000256" key="2">
    <source>
        <dbReference type="ARBA" id="ARBA00022723"/>
    </source>
</evidence>
<dbReference type="InterPro" id="IPR003731">
    <property type="entry name" value="Di-Nase_FeMo-co_biosynth"/>
</dbReference>
<dbReference type="SUPFAM" id="SSF102114">
    <property type="entry name" value="Radical SAM enzymes"/>
    <property type="match status" value="1"/>
</dbReference>
<dbReference type="Gene3D" id="1.20.89.10">
    <property type="entry name" value="Nitrogenase Molybdenum-iron Protein, subunit B, domain 4"/>
    <property type="match status" value="1"/>
</dbReference>
<evidence type="ECO:0000256" key="3">
    <source>
        <dbReference type="ARBA" id="ARBA00023004"/>
    </source>
</evidence>
<dbReference type="Proteomes" id="UP000663802">
    <property type="component" value="Unassembled WGS sequence"/>
</dbReference>
<dbReference type="InterPro" id="IPR005980">
    <property type="entry name" value="Nase_CF_NifB"/>
</dbReference>
<dbReference type="SFLD" id="SFLDG01067">
    <property type="entry name" value="SPASM/twitch_domain_containing"/>
    <property type="match status" value="1"/>
</dbReference>
<dbReference type="SFLD" id="SFLDS00029">
    <property type="entry name" value="Radical_SAM"/>
    <property type="match status" value="1"/>
</dbReference>
<evidence type="ECO:0000313" key="8">
    <source>
        <dbReference type="EMBL" id="GFZ34577.1"/>
    </source>
</evidence>
<dbReference type="SFLD" id="SFLDF00281">
    <property type="entry name" value="FeMo_cofactor_biosynthesis_pro"/>
    <property type="match status" value="1"/>
</dbReference>
<dbReference type="EMBL" id="BMBA01000015">
    <property type="protein sequence ID" value="GFZ34577.1"/>
    <property type="molecule type" value="Genomic_DNA"/>
</dbReference>
<gene>
    <name evidence="8" type="ORF">CSC2_51030</name>
</gene>
<protein>
    <submittedName>
        <fullName evidence="8">Nitrogenase cofactor biosynthesis protein NifB</fullName>
    </submittedName>
</protein>
<dbReference type="Pfam" id="PF04055">
    <property type="entry name" value="Radical_SAM"/>
    <property type="match status" value="1"/>
</dbReference>
<dbReference type="SUPFAM" id="SSF53146">
    <property type="entry name" value="Nitrogenase accessory factor-like"/>
    <property type="match status" value="1"/>
</dbReference>
<dbReference type="InterPro" id="IPR036105">
    <property type="entry name" value="DiNase_FeMo-co_biosyn_sf"/>
</dbReference>
<dbReference type="InterPro" id="IPR000318">
    <property type="entry name" value="Nase_comp1_CS"/>
</dbReference>
<evidence type="ECO:0000256" key="4">
    <source>
        <dbReference type="ARBA" id="ARBA00023014"/>
    </source>
</evidence>
<name>A0ABQ1EIC2_9CLOT</name>
<dbReference type="PROSITE" id="PS00699">
    <property type="entry name" value="NITROGENASE_1_1"/>
    <property type="match status" value="1"/>
</dbReference>
<keyword evidence="2" id="KW-0479">Metal-binding</keyword>
<sequence>MSSRNFVNLNINPCKMCMPMGAVLAFKGIEKNMVILHGSQGCSTYIRRHMATHYNEPIDIASSALTENGTVYGGSSNLKSGLKNMIKLYNPTTIGVMTTCLAETIGEDIKRIINEFYEEEGLELKDKLKIIPVPTPGYGGTHEEGYYRALRAILENLCKPKKKEKNGKINIICGNLNPGDVRNIKEALNKFKISYTLLPDVSLNLDMPYINEYSRLNPGGTKISDIEDMGNAVATIEMGVTVDEALSPGVYLRNEFDIPLFRCGLPIGLRNTDIFLKLVSKVMLEDIPKELIEDRGRHLDYMIDNHKHNGEARAAIYGEAELALSLVKLCKENGIEPRIIATGAKNPIFIDLVREELKDISKEYILLDDTDFETIEKYSKELEVNVMLGNSDGRRIAEKLHIEIVRVGFPVHDRVGAQRKITTLYNGTSNLIDEIANVIMAHKEHSFRKDAYKSFYKGDEPMEMMLSSKEEIFIPSNNEKTLTHPCYNQGAHEYARMHIPVAPKCNITCNYCSRKYDCPNESRPGVTSEVLTPEEALEKFKAVKEKIGNLKVLGIAGPGDALANFEETKRSIELIKNQFPDVTICLSTNGLMLPFYANELLNLGVSHLTITINAVDPKIGGKIYKNVNFLGNSYTGEEAAEILLKNQLMGLRYLSSKGMICKVNTVMIKGINDNHIEEVVKKVKECGAFITNIMQLIPVKGSAFENLPLVSNIELNTMRKKCETHIKQMYHCKQCRADAIGTLSLDRSIEFRSLRGCSSGCGSGRETEKEQILIKSKEIPKSEELVEAEKIIKPETISDSKEALNIEETLNNEGLIRFHQAEAEQKYRFAIATKTGINIDQHFGHATEFHIYEYFKGDISFLEIRNTEKYCTGITDCDDHEDKIKKTIMTIEDCSAVLAMRAGDSPVKTLAEKGIEVFQMYDGINSGINKAIEAMGVL</sequence>
<dbReference type="Pfam" id="PF02579">
    <property type="entry name" value="Nitro_FeMo-Co"/>
    <property type="match status" value="1"/>
</dbReference>
<keyword evidence="4" id="KW-0411">Iron-sulfur</keyword>
<dbReference type="SUPFAM" id="SSF53807">
    <property type="entry name" value="Helical backbone' metal receptor"/>
    <property type="match status" value="1"/>
</dbReference>
<dbReference type="SFLD" id="SFLDG01068">
    <property type="entry name" value="FeMo_cofactor_biosynthesis_pro"/>
    <property type="match status" value="1"/>
</dbReference>
<dbReference type="RefSeq" id="WP_206873064.1">
    <property type="nucleotide sequence ID" value="NZ_BMBA01000015.1"/>
</dbReference>
<dbReference type="PROSITE" id="PS51918">
    <property type="entry name" value="RADICAL_SAM"/>
    <property type="match status" value="1"/>
</dbReference>
<dbReference type="PANTHER" id="PTHR33712">
    <property type="entry name" value="LIGHT-INDEPENDENT PROTOCHLOROPHYLLIDE REDUCTASE SUBUNIT B"/>
    <property type="match status" value="1"/>
</dbReference>
<evidence type="ECO:0000259" key="7">
    <source>
        <dbReference type="PROSITE" id="PS51918"/>
    </source>
</evidence>
<evidence type="ECO:0000256" key="5">
    <source>
        <dbReference type="ARBA" id="ARBA00023231"/>
    </source>
</evidence>
<accession>A0ABQ1EIC2</accession>
<organism evidence="8 9">
    <name type="scientific">Clostridium zeae</name>
    <dbReference type="NCBI Taxonomy" id="2759022"/>
    <lineage>
        <taxon>Bacteria</taxon>
        <taxon>Bacillati</taxon>
        <taxon>Bacillota</taxon>
        <taxon>Clostridia</taxon>
        <taxon>Eubacteriales</taxon>
        <taxon>Clostridiaceae</taxon>
        <taxon>Clostridium</taxon>
    </lineage>
</organism>
<dbReference type="InterPro" id="IPR000510">
    <property type="entry name" value="Nase/OxRdtase_comp1"/>
</dbReference>
<proteinExistence type="inferred from homology"/>
<keyword evidence="3" id="KW-0408">Iron</keyword>
<dbReference type="InterPro" id="IPR013785">
    <property type="entry name" value="Aldolase_TIM"/>
</dbReference>
<dbReference type="PANTHER" id="PTHR33712:SF7">
    <property type="entry name" value="LIGHT-INDEPENDENT PROTOCHLOROPHYLLIDE REDUCTASE SUBUNIT B"/>
    <property type="match status" value="1"/>
</dbReference>
<comment type="similarity">
    <text evidence="6">Belongs to the NifD/NifK/NifE/NifN family.</text>
</comment>
<dbReference type="Gene3D" id="3.20.20.70">
    <property type="entry name" value="Aldolase class I"/>
    <property type="match status" value="1"/>
</dbReference>
<dbReference type="InterPro" id="IPR034165">
    <property type="entry name" value="NifB_C"/>
</dbReference>
<keyword evidence="9" id="KW-1185">Reference proteome</keyword>
<dbReference type="Gene3D" id="3.30.420.130">
    <property type="entry name" value="Dinitrogenase iron-molybdenum cofactor biosynthesis domain"/>
    <property type="match status" value="1"/>
</dbReference>
<reference evidence="8 9" key="1">
    <citation type="journal article" date="2021" name="Int. J. Syst. Evol. Microbiol.">
        <title>Clostridium zeae sp. nov., isolated from corn silage.</title>
        <authorList>
            <person name="Kobayashi H."/>
            <person name="Tanizawa Y."/>
            <person name="Yagura M."/>
            <person name="Sakamoto M."/>
            <person name="Ohkuma M."/>
            <person name="Tohno M."/>
        </authorList>
    </citation>
    <scope>NUCLEOTIDE SEQUENCE [LARGE SCALE GENOMIC DNA]</scope>
    <source>
        <strain evidence="8 9">CSC2</strain>
    </source>
</reference>
<keyword evidence="5 6" id="KW-0535">Nitrogen fixation</keyword>
<dbReference type="Pfam" id="PF00148">
    <property type="entry name" value="Oxidored_nitro"/>
    <property type="match status" value="1"/>
</dbReference>
<dbReference type="InterPro" id="IPR050152">
    <property type="entry name" value="ChlB/BchB/BchZ"/>
</dbReference>
<dbReference type="InterPro" id="IPR058240">
    <property type="entry name" value="rSAM_sf"/>
</dbReference>
<dbReference type="CDD" id="cd00852">
    <property type="entry name" value="NifB"/>
    <property type="match status" value="1"/>
</dbReference>
<dbReference type="NCBIfam" id="TIGR01290">
    <property type="entry name" value="nifB"/>
    <property type="match status" value="1"/>
</dbReference>
<comment type="caution">
    <text evidence="8">The sequence shown here is derived from an EMBL/GenBank/DDBJ whole genome shotgun (WGS) entry which is preliminary data.</text>
</comment>
<dbReference type="InterPro" id="IPR006638">
    <property type="entry name" value="Elp3/MiaA/NifB-like_rSAM"/>
</dbReference>
<evidence type="ECO:0000313" key="9">
    <source>
        <dbReference type="Proteomes" id="UP000663802"/>
    </source>
</evidence>
<dbReference type="SMART" id="SM00729">
    <property type="entry name" value="Elp3"/>
    <property type="match status" value="1"/>
</dbReference>
<keyword evidence="1" id="KW-0949">S-adenosyl-L-methionine</keyword>
<evidence type="ECO:0000256" key="6">
    <source>
        <dbReference type="RuleBase" id="RU004021"/>
    </source>
</evidence>
<evidence type="ECO:0000256" key="1">
    <source>
        <dbReference type="ARBA" id="ARBA00022691"/>
    </source>
</evidence>